<dbReference type="InterPro" id="IPR022803">
    <property type="entry name" value="Ribosomal_uL5_dom_sf"/>
</dbReference>
<sequence>MHSSLNRCLISRLSLMHILGIKNIHALPKITKIVLSGGINAKIDAVSNKTIATVVHSITGSKPVFIKARAAVSGLKIKQHQIIGFKVTLRSKKMFNFLDRLIYNAIPKIKGFKGLNSFSFDEDCNISLGIRDCSVFFETLSNESIDQIGFNITVCIDAMERRHVVVLLNEIGLKFSNV</sequence>
<reference evidence="7" key="1">
    <citation type="submission" date="2017-09" db="EMBL/GenBank/DDBJ databases">
        <authorList>
            <person name="Campbell M.A."/>
            <person name="Lukasik P."/>
            <person name="Simon C."/>
            <person name="McCutcheon J.P."/>
        </authorList>
    </citation>
    <scope>NUCLEOTIDE SEQUENCE [LARGE SCALE GENOMIC DNA]</scope>
    <source>
        <strain evidence="7">TRYCRA</strain>
    </source>
</reference>
<organism evidence="7 8">
    <name type="scientific">Candidatus Hodgkinia cicadicola</name>
    <dbReference type="NCBI Taxonomy" id="573658"/>
    <lineage>
        <taxon>Bacteria</taxon>
        <taxon>Pseudomonadati</taxon>
        <taxon>Pseudomonadota</taxon>
        <taxon>Alphaproteobacteria</taxon>
        <taxon>Hyphomicrobiales</taxon>
        <taxon>Candidatus Hodgkinia</taxon>
    </lineage>
</organism>
<evidence type="ECO:0000313" key="8">
    <source>
        <dbReference type="Proteomes" id="UP000228979"/>
    </source>
</evidence>
<evidence type="ECO:0000256" key="2">
    <source>
        <dbReference type="ARBA" id="ARBA00022980"/>
    </source>
</evidence>
<gene>
    <name evidence="7" type="primary">rplE</name>
    <name evidence="7" type="ORF">trycra_151</name>
</gene>
<comment type="similarity">
    <text evidence="1 5">Belongs to the universal ribosomal protein uL5 family.</text>
</comment>
<evidence type="ECO:0000259" key="6">
    <source>
        <dbReference type="Pfam" id="PF00673"/>
    </source>
</evidence>
<evidence type="ECO:0000313" key="7">
    <source>
        <dbReference type="EMBL" id="PIM95620.1"/>
    </source>
</evidence>
<proteinExistence type="inferred from homology"/>
<dbReference type="SUPFAM" id="SSF55282">
    <property type="entry name" value="RL5-like"/>
    <property type="match status" value="1"/>
</dbReference>
<dbReference type="Proteomes" id="UP000228979">
    <property type="component" value="Unassembled WGS sequence"/>
</dbReference>
<dbReference type="GO" id="GO:0005840">
    <property type="term" value="C:ribosome"/>
    <property type="evidence" value="ECO:0007669"/>
    <property type="project" value="UniProtKB-KW"/>
</dbReference>
<dbReference type="PIRSF" id="PIRSF002161">
    <property type="entry name" value="Ribosomal_L5"/>
    <property type="match status" value="1"/>
</dbReference>
<dbReference type="InterPro" id="IPR031309">
    <property type="entry name" value="Ribosomal_uL5_C"/>
</dbReference>
<accession>A0ABX4MGZ2</accession>
<dbReference type="Gene3D" id="3.30.1440.10">
    <property type="match status" value="1"/>
</dbReference>
<dbReference type="PANTHER" id="PTHR11994">
    <property type="entry name" value="60S RIBOSOMAL PROTEIN L11-RELATED"/>
    <property type="match status" value="1"/>
</dbReference>
<evidence type="ECO:0000256" key="4">
    <source>
        <dbReference type="ARBA" id="ARBA00035461"/>
    </source>
</evidence>
<keyword evidence="2 5" id="KW-0689">Ribosomal protein</keyword>
<evidence type="ECO:0000256" key="3">
    <source>
        <dbReference type="ARBA" id="ARBA00023274"/>
    </source>
</evidence>
<keyword evidence="8" id="KW-1185">Reference proteome</keyword>
<comment type="caution">
    <text evidence="7">The sequence shown here is derived from an EMBL/GenBank/DDBJ whole genome shotgun (WGS) entry which is preliminary data.</text>
</comment>
<evidence type="ECO:0000256" key="5">
    <source>
        <dbReference type="RuleBase" id="RU003930"/>
    </source>
</evidence>
<keyword evidence="3 5" id="KW-0687">Ribonucleoprotein</keyword>
<dbReference type="EMBL" id="NXGP01000077">
    <property type="protein sequence ID" value="PIM95620.1"/>
    <property type="molecule type" value="Genomic_DNA"/>
</dbReference>
<feature type="domain" description="Large ribosomal subunit protein uL5 C-terminal" evidence="6">
    <location>
        <begin position="83"/>
        <end position="175"/>
    </location>
</feature>
<protein>
    <recommendedName>
        <fullName evidence="4">50S ribosomal protein L5</fullName>
    </recommendedName>
</protein>
<dbReference type="InterPro" id="IPR002132">
    <property type="entry name" value="Ribosomal_uL5"/>
</dbReference>
<dbReference type="Pfam" id="PF00673">
    <property type="entry name" value="Ribosomal_L5_C"/>
    <property type="match status" value="1"/>
</dbReference>
<evidence type="ECO:0000256" key="1">
    <source>
        <dbReference type="ARBA" id="ARBA00008553"/>
    </source>
</evidence>
<name>A0ABX4MGZ2_9HYPH</name>